<protein>
    <submittedName>
        <fullName evidence="3">Beta-lactamase</fullName>
    </submittedName>
</protein>
<dbReference type="PANTHER" id="PTHR46825:SF9">
    <property type="entry name" value="BETA-LACTAMASE-RELATED DOMAIN-CONTAINING PROTEIN"/>
    <property type="match status" value="1"/>
</dbReference>
<feature type="transmembrane region" description="Helical" evidence="1">
    <location>
        <begin position="500"/>
        <end position="523"/>
    </location>
</feature>
<dbReference type="PANTHER" id="PTHR46825">
    <property type="entry name" value="D-ALANYL-D-ALANINE-CARBOXYPEPTIDASE/ENDOPEPTIDASE AMPH"/>
    <property type="match status" value="1"/>
</dbReference>
<feature type="transmembrane region" description="Helical" evidence="1">
    <location>
        <begin position="579"/>
        <end position="603"/>
    </location>
</feature>
<dbReference type="AlphaFoldDB" id="A0A2U3KSB3"/>
<evidence type="ECO:0000313" key="4">
    <source>
        <dbReference type="Proteomes" id="UP000238701"/>
    </source>
</evidence>
<accession>A0A2U3KSB3</accession>
<keyword evidence="1" id="KW-1133">Transmembrane helix</keyword>
<dbReference type="Pfam" id="PF00144">
    <property type="entry name" value="Beta-lactamase"/>
    <property type="match status" value="1"/>
</dbReference>
<dbReference type="SUPFAM" id="SSF56601">
    <property type="entry name" value="beta-lactamase/transpeptidase-like"/>
    <property type="match status" value="1"/>
</dbReference>
<evidence type="ECO:0000256" key="1">
    <source>
        <dbReference type="SAM" id="Phobius"/>
    </source>
</evidence>
<evidence type="ECO:0000313" key="3">
    <source>
        <dbReference type="EMBL" id="SPF42457.1"/>
    </source>
</evidence>
<sequence>MSTAGRMASVLLYFSLLPLGFSHSLVSCSAQTAGGVAVGLQGAPSILRPAGPADPKEVEGFLDFFFQSKLAELHCPGAAVVVVRDGKILLAKGYGYADVAGKTPVDPEKTRFYVASVSKLFTATAVVQLADRGALRLEEDVNHYLKHTRLDNNYPQPVTAFNLLTHTAGLEDLSNVMGGTPRRVFPPGEVISYTNYGFDVAGEMVADVSGVQFADYVEKNIFQPLAMSHSTFVPPPASTTDVARGYGFDDGKFEPAETPIEGVVPSGSLVTTATDMAHFMIAHLQNGRYGEARILSEKAAAMMHQRQISNHPRLPGMGLGFFEAYTNGLRALEHSGDLPGFQSFLLLLPEKNVGLFVALNAGSYELPEQLKAQFMDHYYPASPVPVMPPTTLESQSRYAGSYLYTRTPRSTIGKIAAFFLQVRVTPGADGSLTVTYPELFPWGQLHATELEPLLFRPASGSANLDDVGFRADPQGNITFLFQGEFAYEKLRWWQTAKVQLTLLAILLAVFFIACVGLSGHHLFRRWRKLPSAGTSPLARNAVRLVWIVSLLNLVFVIGTVATLNAAGPAGLGDKAPAPIQWLLVIPLVTTAGVALLTVLNILAWKKAWWSFWPRFLHSVFALAALAFVAYLNYWNLLGFRY</sequence>
<feature type="domain" description="Beta-lactamase-related" evidence="2">
    <location>
        <begin position="66"/>
        <end position="365"/>
    </location>
</feature>
<keyword evidence="1" id="KW-0472">Membrane</keyword>
<dbReference type="InterPro" id="IPR012338">
    <property type="entry name" value="Beta-lactam/transpept-like"/>
</dbReference>
<proteinExistence type="predicted"/>
<dbReference type="InterPro" id="IPR001466">
    <property type="entry name" value="Beta-lactam-related"/>
</dbReference>
<organism evidence="3 4">
    <name type="scientific">Candidatus Sulfotelmatobacter kueseliae</name>
    <dbReference type="NCBI Taxonomy" id="2042962"/>
    <lineage>
        <taxon>Bacteria</taxon>
        <taxon>Pseudomonadati</taxon>
        <taxon>Acidobacteriota</taxon>
        <taxon>Terriglobia</taxon>
        <taxon>Terriglobales</taxon>
        <taxon>Candidatus Korobacteraceae</taxon>
        <taxon>Candidatus Sulfotelmatobacter</taxon>
    </lineage>
</organism>
<feature type="transmembrane region" description="Helical" evidence="1">
    <location>
        <begin position="544"/>
        <end position="567"/>
    </location>
</feature>
<dbReference type="Proteomes" id="UP000238701">
    <property type="component" value="Unassembled WGS sequence"/>
</dbReference>
<dbReference type="Gene3D" id="3.40.710.10">
    <property type="entry name" value="DD-peptidase/beta-lactamase superfamily"/>
    <property type="match status" value="1"/>
</dbReference>
<dbReference type="InterPro" id="IPR050491">
    <property type="entry name" value="AmpC-like"/>
</dbReference>
<keyword evidence="1" id="KW-0812">Transmembrane</keyword>
<reference evidence="4" key="1">
    <citation type="submission" date="2018-02" db="EMBL/GenBank/DDBJ databases">
        <authorList>
            <person name="Hausmann B."/>
        </authorList>
    </citation>
    <scope>NUCLEOTIDE SEQUENCE [LARGE SCALE GENOMIC DNA]</scope>
    <source>
        <strain evidence="4">Peat soil MAG SbA1</strain>
    </source>
</reference>
<gene>
    <name evidence="3" type="ORF">SBA1_460054</name>
</gene>
<evidence type="ECO:0000259" key="2">
    <source>
        <dbReference type="Pfam" id="PF00144"/>
    </source>
</evidence>
<feature type="transmembrane region" description="Helical" evidence="1">
    <location>
        <begin position="615"/>
        <end position="634"/>
    </location>
</feature>
<dbReference type="EMBL" id="OMOD01000140">
    <property type="protein sequence ID" value="SPF42457.1"/>
    <property type="molecule type" value="Genomic_DNA"/>
</dbReference>
<name>A0A2U3KSB3_9BACT</name>
<dbReference type="PROSITE" id="PS51257">
    <property type="entry name" value="PROKAR_LIPOPROTEIN"/>
    <property type="match status" value="1"/>
</dbReference>